<dbReference type="Pfam" id="PF01641">
    <property type="entry name" value="SelR"/>
    <property type="match status" value="1"/>
</dbReference>
<dbReference type="Gene3D" id="2.170.150.20">
    <property type="entry name" value="Peptide methionine sulfoxide reductase"/>
    <property type="match status" value="1"/>
</dbReference>
<evidence type="ECO:0000313" key="10">
    <source>
        <dbReference type="EMBL" id="KAA9340618.1"/>
    </source>
</evidence>
<dbReference type="GO" id="GO:0005737">
    <property type="term" value="C:cytoplasm"/>
    <property type="evidence" value="ECO:0007669"/>
    <property type="project" value="TreeGrafter"/>
</dbReference>
<dbReference type="GO" id="GO:0046872">
    <property type="term" value="F:metal ion binding"/>
    <property type="evidence" value="ECO:0007669"/>
    <property type="project" value="UniProtKB-KW"/>
</dbReference>
<comment type="similarity">
    <text evidence="2">Belongs to the MsrB Met sulfoxide reductase family.</text>
</comment>
<protein>
    <recommendedName>
        <fullName evidence="3">peptide-methionine (R)-S-oxide reductase</fullName>
        <ecNumber evidence="3">1.8.4.12</ecNumber>
    </recommendedName>
</protein>
<dbReference type="GO" id="GO:0033743">
    <property type="term" value="F:peptide-methionine (R)-S-oxide reductase activity"/>
    <property type="evidence" value="ECO:0007669"/>
    <property type="project" value="UniProtKB-EC"/>
</dbReference>
<keyword evidence="6 10" id="KW-0560">Oxidoreductase</keyword>
<dbReference type="GO" id="GO:0006979">
    <property type="term" value="P:response to oxidative stress"/>
    <property type="evidence" value="ECO:0007669"/>
    <property type="project" value="InterPro"/>
</dbReference>
<evidence type="ECO:0000256" key="1">
    <source>
        <dbReference type="ARBA" id="ARBA00001947"/>
    </source>
</evidence>
<dbReference type="InterPro" id="IPR011057">
    <property type="entry name" value="Mss4-like_sf"/>
</dbReference>
<feature type="domain" description="MsrB" evidence="9">
    <location>
        <begin position="61"/>
        <end position="183"/>
    </location>
</feature>
<gene>
    <name evidence="10" type="primary">msrB</name>
    <name evidence="10" type="ORF">F0P94_04095</name>
</gene>
<dbReference type="EC" id="1.8.4.12" evidence="3"/>
<evidence type="ECO:0000256" key="4">
    <source>
        <dbReference type="ARBA" id="ARBA00022723"/>
    </source>
</evidence>
<evidence type="ECO:0000256" key="8">
    <source>
        <dbReference type="SAM" id="MobiDB-lite"/>
    </source>
</evidence>
<dbReference type="InterPro" id="IPR002579">
    <property type="entry name" value="Met_Sox_Rdtase_MsrB_dom"/>
</dbReference>
<dbReference type="GO" id="GO:0030091">
    <property type="term" value="P:protein repair"/>
    <property type="evidence" value="ECO:0007669"/>
    <property type="project" value="InterPro"/>
</dbReference>
<comment type="catalytic activity">
    <reaction evidence="7">
        <text>L-methionyl-[protein] + [thioredoxin]-disulfide + H2O = L-methionyl-(R)-S-oxide-[protein] + [thioredoxin]-dithiol</text>
        <dbReference type="Rhea" id="RHEA:24164"/>
        <dbReference type="Rhea" id="RHEA-COMP:10698"/>
        <dbReference type="Rhea" id="RHEA-COMP:10700"/>
        <dbReference type="Rhea" id="RHEA-COMP:12313"/>
        <dbReference type="Rhea" id="RHEA-COMP:12314"/>
        <dbReference type="ChEBI" id="CHEBI:15377"/>
        <dbReference type="ChEBI" id="CHEBI:16044"/>
        <dbReference type="ChEBI" id="CHEBI:29950"/>
        <dbReference type="ChEBI" id="CHEBI:45764"/>
        <dbReference type="ChEBI" id="CHEBI:50058"/>
        <dbReference type="EC" id="1.8.4.12"/>
    </reaction>
</comment>
<evidence type="ECO:0000256" key="2">
    <source>
        <dbReference type="ARBA" id="ARBA00007174"/>
    </source>
</evidence>
<keyword evidence="5" id="KW-0862">Zinc</keyword>
<dbReference type="RefSeq" id="WP_150902539.1">
    <property type="nucleotide sequence ID" value="NZ_VTWT01000002.1"/>
</dbReference>
<dbReference type="PROSITE" id="PS51790">
    <property type="entry name" value="MSRB"/>
    <property type="match status" value="1"/>
</dbReference>
<dbReference type="Proteomes" id="UP000326570">
    <property type="component" value="Unassembled WGS sequence"/>
</dbReference>
<dbReference type="SUPFAM" id="SSF51316">
    <property type="entry name" value="Mss4-like"/>
    <property type="match status" value="1"/>
</dbReference>
<dbReference type="AlphaFoldDB" id="A0A5N1J1J5"/>
<reference evidence="10 11" key="1">
    <citation type="submission" date="2019-09" db="EMBL/GenBank/DDBJ databases">
        <title>Genome sequence of Adhaeribacter sp. M2.</title>
        <authorList>
            <person name="Srinivasan S."/>
        </authorList>
    </citation>
    <scope>NUCLEOTIDE SEQUENCE [LARGE SCALE GENOMIC DNA]</scope>
    <source>
        <strain evidence="10 11">M2</strain>
    </source>
</reference>
<dbReference type="PANTHER" id="PTHR10173:SF52">
    <property type="entry name" value="METHIONINE-R-SULFOXIDE REDUCTASE B1"/>
    <property type="match status" value="1"/>
</dbReference>
<accession>A0A5N1J1J5</accession>
<sequence>MKKLFFRVIFAAALLSCRQQPTLKPSSTMNTENTDKQTTSAEHAGNPYYSRTDIAKLNVPDEEWKKILPADVYSVARQAGTERAFTGKYWNTEGLGNYYCAVCGNKLFRADQKFASSCGWPSFFEPSRKDAVAYHKDQSHGMSRIEVTCGRCGSHLGHVFDDGPKPTGLRYCMNSIVLDFEPDNALNPEKP</sequence>
<dbReference type="PANTHER" id="PTHR10173">
    <property type="entry name" value="METHIONINE SULFOXIDE REDUCTASE"/>
    <property type="match status" value="1"/>
</dbReference>
<evidence type="ECO:0000256" key="7">
    <source>
        <dbReference type="ARBA" id="ARBA00048488"/>
    </source>
</evidence>
<organism evidence="10 11">
    <name type="scientific">Adhaeribacter soli</name>
    <dbReference type="NCBI Taxonomy" id="2607655"/>
    <lineage>
        <taxon>Bacteria</taxon>
        <taxon>Pseudomonadati</taxon>
        <taxon>Bacteroidota</taxon>
        <taxon>Cytophagia</taxon>
        <taxon>Cytophagales</taxon>
        <taxon>Hymenobacteraceae</taxon>
        <taxon>Adhaeribacter</taxon>
    </lineage>
</organism>
<evidence type="ECO:0000256" key="5">
    <source>
        <dbReference type="ARBA" id="ARBA00022833"/>
    </source>
</evidence>
<proteinExistence type="inferred from homology"/>
<dbReference type="InterPro" id="IPR028427">
    <property type="entry name" value="Met_Sox_Rdtase_MsrB"/>
</dbReference>
<dbReference type="FunFam" id="2.170.150.20:FF:000001">
    <property type="entry name" value="Peptide methionine sulfoxide reductase MsrB"/>
    <property type="match status" value="1"/>
</dbReference>
<dbReference type="EMBL" id="VTWT01000002">
    <property type="protein sequence ID" value="KAA9340618.1"/>
    <property type="molecule type" value="Genomic_DNA"/>
</dbReference>
<comment type="cofactor">
    <cofactor evidence="1">
        <name>Zn(2+)</name>
        <dbReference type="ChEBI" id="CHEBI:29105"/>
    </cofactor>
</comment>
<evidence type="ECO:0000256" key="3">
    <source>
        <dbReference type="ARBA" id="ARBA00012499"/>
    </source>
</evidence>
<name>A0A5N1J1J5_9BACT</name>
<evidence type="ECO:0000256" key="6">
    <source>
        <dbReference type="ARBA" id="ARBA00023002"/>
    </source>
</evidence>
<feature type="compositionally biased region" description="Polar residues" evidence="8">
    <location>
        <begin position="24"/>
        <end position="41"/>
    </location>
</feature>
<keyword evidence="11" id="KW-1185">Reference proteome</keyword>
<evidence type="ECO:0000313" key="11">
    <source>
        <dbReference type="Proteomes" id="UP000326570"/>
    </source>
</evidence>
<keyword evidence="4" id="KW-0479">Metal-binding</keyword>
<evidence type="ECO:0000259" key="9">
    <source>
        <dbReference type="PROSITE" id="PS51790"/>
    </source>
</evidence>
<comment type="caution">
    <text evidence="10">The sequence shown here is derived from an EMBL/GenBank/DDBJ whole genome shotgun (WGS) entry which is preliminary data.</text>
</comment>
<feature type="region of interest" description="Disordered" evidence="8">
    <location>
        <begin position="24"/>
        <end position="46"/>
    </location>
</feature>
<dbReference type="NCBIfam" id="TIGR00357">
    <property type="entry name" value="peptide-methionine (R)-S-oxide reductase MsrB"/>
    <property type="match status" value="1"/>
</dbReference>